<proteinExistence type="predicted"/>
<dbReference type="Proteomes" id="UP000033497">
    <property type="component" value="Unassembled WGS sequence"/>
</dbReference>
<feature type="chain" id="PRO_5046540544" description="Outer membrane protein beta-barrel domain-containing protein" evidence="1">
    <location>
        <begin position="21"/>
        <end position="206"/>
    </location>
</feature>
<feature type="signal peptide" evidence="1">
    <location>
        <begin position="1"/>
        <end position="20"/>
    </location>
</feature>
<evidence type="ECO:0000313" key="2">
    <source>
        <dbReference type="EMBL" id="KJJ39433.1"/>
    </source>
</evidence>
<name>A0ABR5DL13_9FLAO</name>
<evidence type="ECO:0000313" key="3">
    <source>
        <dbReference type="Proteomes" id="UP000033497"/>
    </source>
</evidence>
<evidence type="ECO:0000256" key="1">
    <source>
        <dbReference type="SAM" id="SignalP"/>
    </source>
</evidence>
<reference evidence="2 3" key="1">
    <citation type="submission" date="2014-10" db="EMBL/GenBank/DDBJ databases">
        <title>Genome sequencing of Vitellibacter vladivostokensis KMM 3516.</title>
        <authorList>
            <person name="Thevarajoo S."/>
            <person name="Selvaratnam C."/>
            <person name="Goh K.M."/>
            <person name="Chong C.S."/>
        </authorList>
    </citation>
    <scope>NUCLEOTIDE SEQUENCE [LARGE SCALE GENOMIC DNA]</scope>
    <source>
        <strain evidence="2 3">KMM 3516</strain>
    </source>
</reference>
<keyword evidence="3" id="KW-1185">Reference proteome</keyword>
<evidence type="ECO:0008006" key="4">
    <source>
        <dbReference type="Google" id="ProtNLM"/>
    </source>
</evidence>
<dbReference type="EMBL" id="JSVU01000002">
    <property type="protein sequence ID" value="KJJ39433.1"/>
    <property type="molecule type" value="Genomic_DNA"/>
</dbReference>
<keyword evidence="1" id="KW-0732">Signal</keyword>
<organism evidence="2 3">
    <name type="scientific">Aequorivita vladivostokensis</name>
    <dbReference type="NCBI Taxonomy" id="171194"/>
    <lineage>
        <taxon>Bacteria</taxon>
        <taxon>Pseudomonadati</taxon>
        <taxon>Bacteroidota</taxon>
        <taxon>Flavobacteriia</taxon>
        <taxon>Flavobacteriales</taxon>
        <taxon>Flavobacteriaceae</taxon>
        <taxon>Aequorivita</taxon>
    </lineage>
</organism>
<sequence length="206" mass="22896">MKYLYRLFILAFLFSQQSYGQFWENNFIYANAGISTGNFLGVEAGFNYIKYEKLYFGLNYANPSDEAKNKPVDYSGGLLGSDEVKDIHHSFKVSSGYVITLNPKKTIRLNLRGGIGVRWSRIATDFQQHSTGAGWFSSTTYSYDRESKYSAEITVFPAIEFPLARGYGLSLGPTLSVADGRTFVGLSLNNIFGVVRGKTSANPPPN</sequence>
<gene>
    <name evidence="2" type="ORF">MB09_04130</name>
</gene>
<dbReference type="RefSeq" id="WP_045079606.1">
    <property type="nucleotide sequence ID" value="NZ_JSVU01000002.1"/>
</dbReference>
<protein>
    <recommendedName>
        <fullName evidence="4">Outer membrane protein beta-barrel domain-containing protein</fullName>
    </recommendedName>
</protein>
<comment type="caution">
    <text evidence="2">The sequence shown here is derived from an EMBL/GenBank/DDBJ whole genome shotgun (WGS) entry which is preliminary data.</text>
</comment>
<accession>A0ABR5DL13</accession>